<feature type="region of interest" description="Disordered" evidence="1">
    <location>
        <begin position="163"/>
        <end position="198"/>
    </location>
</feature>
<evidence type="ECO:0000313" key="3">
    <source>
        <dbReference type="Proteomes" id="UP000001396"/>
    </source>
</evidence>
<evidence type="ECO:0000256" key="1">
    <source>
        <dbReference type="SAM" id="MobiDB-lite"/>
    </source>
</evidence>
<organism evidence="2 3">
    <name type="scientific">Heterostelium pallidum (strain ATCC 26659 / Pp 5 / PN500)</name>
    <name type="common">Cellular slime mold</name>
    <name type="synonym">Polysphondylium pallidum</name>
    <dbReference type="NCBI Taxonomy" id="670386"/>
    <lineage>
        <taxon>Eukaryota</taxon>
        <taxon>Amoebozoa</taxon>
        <taxon>Evosea</taxon>
        <taxon>Eumycetozoa</taxon>
        <taxon>Dictyostelia</taxon>
        <taxon>Acytosteliales</taxon>
        <taxon>Acytosteliaceae</taxon>
        <taxon>Heterostelium</taxon>
    </lineage>
</organism>
<dbReference type="OMA" id="DSENWYR"/>
<proteinExistence type="predicted"/>
<comment type="caution">
    <text evidence="2">The sequence shown here is derived from an EMBL/GenBank/DDBJ whole genome shotgun (WGS) entry which is preliminary data.</text>
</comment>
<dbReference type="EMBL" id="ADBJ01000031">
    <property type="protein sequence ID" value="EFA79911.1"/>
    <property type="molecule type" value="Genomic_DNA"/>
</dbReference>
<name>D3BFJ7_HETP5</name>
<evidence type="ECO:0000313" key="2">
    <source>
        <dbReference type="EMBL" id="EFA79911.1"/>
    </source>
</evidence>
<accession>D3BFJ7</accession>
<sequence length="436" mass="50355">MSSIDKNYNNLNSNNNNNNNSNDVQDKPTTPFSAVKAKKIFSPNITKHKFKTDSITNPTSDFVQKNKRERERDSGGDATGERPMNQEDEDALLALMNQNISSNTVKITPKNEDINSNNNNKKVFLKIKRKIDEETLTSIVIERPKKKALLDTFKQFSLTAIDDKQDNNNNNIEVEDDDDDEDENNNNKRNKKNRNNNIDEISQSIKESSSAAATTTAAAATIKTEKSLFTLFTSIDETNLINSKSKLEKRFEEFKEKGTISSPKILKAKQENTIKKRNENRYRQIKSNRVGLGKEDNIIELEKTDELDEIMSGLTKEEEKLICNFKPLLREQLDKRQEETKYVYDYYYLDPVQAKNIDISMIETVVLPPDEDDIYDGLDLTDDDQSTDSENWYVDYPDESSNGSDSLFDENEDDEDYDNHDYYNDGNYDEDYFDEY</sequence>
<dbReference type="AlphaFoldDB" id="D3BFJ7"/>
<dbReference type="Proteomes" id="UP000001396">
    <property type="component" value="Unassembled WGS sequence"/>
</dbReference>
<feature type="compositionally biased region" description="Acidic residues" evidence="1">
    <location>
        <begin position="427"/>
        <end position="436"/>
    </location>
</feature>
<protein>
    <recommendedName>
        <fullName evidence="4">RNA polymerase II nuclear localization protein SLC7A6OS</fullName>
    </recommendedName>
</protein>
<feature type="compositionally biased region" description="Acidic residues" evidence="1">
    <location>
        <begin position="407"/>
        <end position="418"/>
    </location>
</feature>
<feature type="compositionally biased region" description="Acidic residues" evidence="1">
    <location>
        <begin position="173"/>
        <end position="184"/>
    </location>
</feature>
<dbReference type="InParanoid" id="D3BFJ7"/>
<evidence type="ECO:0008006" key="4">
    <source>
        <dbReference type="Google" id="ProtNLM"/>
    </source>
</evidence>
<feature type="region of interest" description="Disordered" evidence="1">
    <location>
        <begin position="1"/>
        <end position="85"/>
    </location>
</feature>
<reference evidence="2 3" key="1">
    <citation type="journal article" date="2011" name="Genome Res.">
        <title>Phylogeny-wide analysis of social amoeba genomes highlights ancient origins for complex intercellular communication.</title>
        <authorList>
            <person name="Heidel A.J."/>
            <person name="Lawal H.M."/>
            <person name="Felder M."/>
            <person name="Schilde C."/>
            <person name="Helps N.R."/>
            <person name="Tunggal B."/>
            <person name="Rivero F."/>
            <person name="John U."/>
            <person name="Schleicher M."/>
            <person name="Eichinger L."/>
            <person name="Platzer M."/>
            <person name="Noegel A.A."/>
            <person name="Schaap P."/>
            <person name="Gloeckner G."/>
        </authorList>
    </citation>
    <scope>NUCLEOTIDE SEQUENCE [LARGE SCALE GENOMIC DNA]</scope>
    <source>
        <strain evidence="3">ATCC 26659 / Pp 5 / PN500</strain>
    </source>
</reference>
<dbReference type="RefSeq" id="XP_020432032.1">
    <property type="nucleotide sequence ID" value="XM_020577584.1"/>
</dbReference>
<feature type="compositionally biased region" description="Polar residues" evidence="1">
    <location>
        <begin position="53"/>
        <end position="63"/>
    </location>
</feature>
<feature type="region of interest" description="Disordered" evidence="1">
    <location>
        <begin position="373"/>
        <end position="436"/>
    </location>
</feature>
<gene>
    <name evidence="2" type="ORF">PPL_06731</name>
</gene>
<dbReference type="GeneID" id="31362213"/>
<keyword evidence="3" id="KW-1185">Reference proteome</keyword>
<feature type="compositionally biased region" description="Acidic residues" evidence="1">
    <location>
        <begin position="373"/>
        <end position="387"/>
    </location>
</feature>
<feature type="compositionally biased region" description="Low complexity" evidence="1">
    <location>
        <begin position="7"/>
        <end position="22"/>
    </location>
</feature>
<feature type="compositionally biased region" description="Basic and acidic residues" evidence="1">
    <location>
        <begin position="64"/>
        <end position="75"/>
    </location>
</feature>